<evidence type="ECO:0008006" key="2">
    <source>
        <dbReference type="Google" id="ProtNLM"/>
    </source>
</evidence>
<gene>
    <name evidence="1" type="ORF">SDC9_211318</name>
</gene>
<comment type="caution">
    <text evidence="1">The sequence shown here is derived from an EMBL/GenBank/DDBJ whole genome shotgun (WGS) entry which is preliminary data.</text>
</comment>
<organism evidence="1">
    <name type="scientific">bioreactor metagenome</name>
    <dbReference type="NCBI Taxonomy" id="1076179"/>
    <lineage>
        <taxon>unclassified sequences</taxon>
        <taxon>metagenomes</taxon>
        <taxon>ecological metagenomes</taxon>
    </lineage>
</organism>
<sequence>MKQLQAQIRTFCDERDWTQYHSPKELAIGISTEANELLEIFRFIKEDQLDDVLKQKKEAIANELSDVFFYLLRFADLYDIDLVRAFNNKMMINSQHYPVAKAFGSNKKYNEL</sequence>
<proteinExistence type="predicted"/>
<dbReference type="SUPFAM" id="SSF101386">
    <property type="entry name" value="all-alpha NTP pyrophosphatases"/>
    <property type="match status" value="1"/>
</dbReference>
<dbReference type="InterPro" id="IPR052555">
    <property type="entry name" value="dCTP_Pyrophosphatase"/>
</dbReference>
<dbReference type="PANTHER" id="PTHR46523:SF1">
    <property type="entry name" value="DCTP PYROPHOSPHATASE 1"/>
    <property type="match status" value="1"/>
</dbReference>
<dbReference type="CDD" id="cd11537">
    <property type="entry name" value="NTP-PPase_RS21-C6_like"/>
    <property type="match status" value="1"/>
</dbReference>
<dbReference type="GO" id="GO:0047429">
    <property type="term" value="F:nucleoside triphosphate diphosphatase activity"/>
    <property type="evidence" value="ECO:0007669"/>
    <property type="project" value="InterPro"/>
</dbReference>
<dbReference type="EMBL" id="VSSQ01143154">
    <property type="protein sequence ID" value="MPN63554.1"/>
    <property type="molecule type" value="Genomic_DNA"/>
</dbReference>
<dbReference type="Pfam" id="PF12643">
    <property type="entry name" value="MazG-like"/>
    <property type="match status" value="1"/>
</dbReference>
<protein>
    <recommendedName>
        <fullName evidence="2">NTP pyrophosphohydrolase MazG putative catalytic core domain-containing protein</fullName>
    </recommendedName>
</protein>
<dbReference type="Gene3D" id="1.10.287.1080">
    <property type="entry name" value="MazG-like"/>
    <property type="match status" value="1"/>
</dbReference>
<dbReference type="PIRSF" id="PIRSF029826">
    <property type="entry name" value="UCP029826_pph"/>
    <property type="match status" value="1"/>
</dbReference>
<dbReference type="InterPro" id="IPR025984">
    <property type="entry name" value="DCTPP"/>
</dbReference>
<accession>A0A645JUU1</accession>
<dbReference type="AlphaFoldDB" id="A0A645JUU1"/>
<dbReference type="GO" id="GO:0009143">
    <property type="term" value="P:nucleoside triphosphate catabolic process"/>
    <property type="evidence" value="ECO:0007669"/>
    <property type="project" value="InterPro"/>
</dbReference>
<reference evidence="1" key="1">
    <citation type="submission" date="2019-08" db="EMBL/GenBank/DDBJ databases">
        <authorList>
            <person name="Kucharzyk K."/>
            <person name="Murdoch R.W."/>
            <person name="Higgins S."/>
            <person name="Loffler F."/>
        </authorList>
    </citation>
    <scope>NUCLEOTIDE SEQUENCE</scope>
</reference>
<name>A0A645JUU1_9ZZZZ</name>
<evidence type="ECO:0000313" key="1">
    <source>
        <dbReference type="EMBL" id="MPN63554.1"/>
    </source>
</evidence>
<dbReference type="PANTHER" id="PTHR46523">
    <property type="entry name" value="DCTP PYROPHOSPHATASE 1"/>
    <property type="match status" value="1"/>
</dbReference>